<feature type="signal peptide" evidence="8">
    <location>
        <begin position="1"/>
        <end position="24"/>
    </location>
</feature>
<comment type="caution">
    <text evidence="11">The sequence shown here is derived from an EMBL/GenBank/DDBJ whole genome shotgun (WGS) entry which is preliminary data.</text>
</comment>
<reference evidence="11 12" key="1">
    <citation type="submission" date="2019-03" db="EMBL/GenBank/DDBJ databases">
        <title>Genomic Encyclopedia of Archaeal and Bacterial Type Strains, Phase II (KMG-II): from individual species to whole genera.</title>
        <authorList>
            <person name="Goeker M."/>
        </authorList>
    </citation>
    <scope>NUCLEOTIDE SEQUENCE [LARGE SCALE GENOMIC DNA]</scope>
    <source>
        <strain evidence="11 12">DSM 19035</strain>
    </source>
</reference>
<evidence type="ECO:0000256" key="5">
    <source>
        <dbReference type="ARBA" id="ARBA00022989"/>
    </source>
</evidence>
<sequence>MRNTTYSRILLFFVLLIICFQGFAQTTDSSASDTVVSREKIDFVTRMQAFARKSAKESAEEFNADKATIEQNKTLDEIKKTMQRAKSYLRTSVDTAGTRAQLAIIQKDFAIAGDGVLTGKGTSQTFRNLTATSKILNELLSKAIDRKTRLDLHQQELTSFRYQLDSLLSVPALFKFSIDSAVLRTYMQQLVVVAYEVHPVDSALKQSSHTVQGLLNQVNMQVFNLQTSLEEIEGHQSAMAENIFKREFENIWGEVGYYRPFKEILAQAKAKGLLTLVFYIQNNIGKLVVLFLLVITAFVYLRSLKKIYLENKLITADFEGQLVLRYPLASALLITINLFQFLFFSPPFILSVIFWILGCISLTIMFHKFIVRYWMNVWLIMVSLFLITAFDNLILQASRTERIFMLILSLLGTITGSVILLKGRKEELREKLILIAIGLMVVLELGAALANVFGRYNLSKALLISGYLNVVIAILFLWTIRLINEGLFLAFNVYTKQDLKLFYLNFNKVGQKLPVLFYFLLIFGWVVLFGRNFAGFDYIAGPLREFFGRNRVVGDYTFTINSLLLFIAIMGIAVITSKIVSFFASDKHLLSGKDEKHNIQGIGSWLLLIRISILSIGLFLAVAAAGIPLDRITIVLGALGVGIGFGLQALVNNLVSGLIIAFEKPVNVGDVVEVDGQAGTMKSIGFRSSVISTWDGADVVMPNGDLLNSHLTNWSLGGSRRRMSIVIGIAYDTDLEKAKALLIGILDEEPRVMKNPQSVVQYEHFNDSSIDLRIFFWTKSLKDSFVVKSDLIMAITTGFKINNIAIPFRQHDVHIHHIDNAENKENK</sequence>
<dbReference type="Proteomes" id="UP000295620">
    <property type="component" value="Unassembled WGS sequence"/>
</dbReference>
<dbReference type="AlphaFoldDB" id="A0A4R6SZQ7"/>
<keyword evidence="12" id="KW-1185">Reference proteome</keyword>
<evidence type="ECO:0000313" key="12">
    <source>
        <dbReference type="Proteomes" id="UP000295620"/>
    </source>
</evidence>
<keyword evidence="4 7" id="KW-0812">Transmembrane</keyword>
<dbReference type="InterPro" id="IPR006685">
    <property type="entry name" value="MscS_channel_2nd"/>
</dbReference>
<feature type="transmembrane region" description="Helical" evidence="7">
    <location>
        <begin position="433"/>
        <end position="454"/>
    </location>
</feature>
<dbReference type="PANTHER" id="PTHR30347">
    <property type="entry name" value="POTASSIUM CHANNEL RELATED"/>
    <property type="match status" value="1"/>
</dbReference>
<keyword evidence="5 7" id="KW-1133">Transmembrane helix</keyword>
<feature type="transmembrane region" description="Helical" evidence="7">
    <location>
        <begin position="560"/>
        <end position="584"/>
    </location>
</feature>
<feature type="transmembrane region" description="Helical" evidence="7">
    <location>
        <begin position="402"/>
        <end position="421"/>
    </location>
</feature>
<dbReference type="InterPro" id="IPR023408">
    <property type="entry name" value="MscS_beta-dom_sf"/>
</dbReference>
<feature type="transmembrane region" description="Helical" evidence="7">
    <location>
        <begin position="515"/>
        <end position="540"/>
    </location>
</feature>
<dbReference type="InterPro" id="IPR049278">
    <property type="entry name" value="MS_channel_C"/>
</dbReference>
<organism evidence="11 12">
    <name type="scientific">Pedobacter metabolipauper</name>
    <dbReference type="NCBI Taxonomy" id="425513"/>
    <lineage>
        <taxon>Bacteria</taxon>
        <taxon>Pseudomonadati</taxon>
        <taxon>Bacteroidota</taxon>
        <taxon>Sphingobacteriia</taxon>
        <taxon>Sphingobacteriales</taxon>
        <taxon>Sphingobacteriaceae</taxon>
        <taxon>Pedobacter</taxon>
    </lineage>
</organism>
<feature type="transmembrane region" description="Helical" evidence="7">
    <location>
        <begin position="466"/>
        <end position="494"/>
    </location>
</feature>
<feature type="transmembrane region" description="Helical" evidence="7">
    <location>
        <begin position="605"/>
        <end position="627"/>
    </location>
</feature>
<evidence type="ECO:0000256" key="3">
    <source>
        <dbReference type="ARBA" id="ARBA00022475"/>
    </source>
</evidence>
<accession>A0A4R6SZQ7</accession>
<evidence type="ECO:0000256" key="1">
    <source>
        <dbReference type="ARBA" id="ARBA00004651"/>
    </source>
</evidence>
<comment type="similarity">
    <text evidence="2">Belongs to the MscS (TC 1.A.23) family.</text>
</comment>
<protein>
    <submittedName>
        <fullName evidence="11">Mechanosensitive ion channel-like protein</fullName>
    </submittedName>
</protein>
<evidence type="ECO:0000256" key="8">
    <source>
        <dbReference type="SAM" id="SignalP"/>
    </source>
</evidence>
<dbReference type="InterPro" id="IPR011014">
    <property type="entry name" value="MscS_channel_TM-2"/>
</dbReference>
<keyword evidence="8" id="KW-0732">Signal</keyword>
<dbReference type="Pfam" id="PF21082">
    <property type="entry name" value="MS_channel_3rd"/>
    <property type="match status" value="1"/>
</dbReference>
<dbReference type="PANTHER" id="PTHR30347:SF1">
    <property type="entry name" value="MECHANOSENSITIVE CHANNEL MSCK"/>
    <property type="match status" value="1"/>
</dbReference>
<feature type="transmembrane region" description="Helical" evidence="7">
    <location>
        <begin position="284"/>
        <end position="301"/>
    </location>
</feature>
<dbReference type="Gene3D" id="1.10.287.1260">
    <property type="match status" value="1"/>
</dbReference>
<evidence type="ECO:0000256" key="4">
    <source>
        <dbReference type="ARBA" id="ARBA00022692"/>
    </source>
</evidence>
<keyword evidence="6 7" id="KW-0472">Membrane</keyword>
<dbReference type="Gene3D" id="2.30.30.60">
    <property type="match status" value="1"/>
</dbReference>
<dbReference type="Gene3D" id="3.30.70.100">
    <property type="match status" value="1"/>
</dbReference>
<feature type="transmembrane region" description="Helical" evidence="7">
    <location>
        <begin position="322"/>
        <end position="342"/>
    </location>
</feature>
<dbReference type="InterPro" id="IPR052702">
    <property type="entry name" value="MscS-like_channel"/>
</dbReference>
<evidence type="ECO:0000256" key="7">
    <source>
        <dbReference type="SAM" id="Phobius"/>
    </source>
</evidence>
<gene>
    <name evidence="11" type="ORF">ATK78_0367</name>
</gene>
<name>A0A4R6SZQ7_9SPHI</name>
<dbReference type="Pfam" id="PF00924">
    <property type="entry name" value="MS_channel_2nd"/>
    <property type="match status" value="1"/>
</dbReference>
<evidence type="ECO:0000259" key="10">
    <source>
        <dbReference type="Pfam" id="PF21082"/>
    </source>
</evidence>
<dbReference type="EMBL" id="SNYC01000003">
    <property type="protein sequence ID" value="TDQ11249.1"/>
    <property type="molecule type" value="Genomic_DNA"/>
</dbReference>
<dbReference type="SUPFAM" id="SSF50182">
    <property type="entry name" value="Sm-like ribonucleoproteins"/>
    <property type="match status" value="1"/>
</dbReference>
<dbReference type="InterPro" id="IPR011066">
    <property type="entry name" value="MscS_channel_C_sf"/>
</dbReference>
<evidence type="ECO:0000256" key="6">
    <source>
        <dbReference type="ARBA" id="ARBA00023136"/>
    </source>
</evidence>
<feature type="domain" description="Mechanosensitive ion channel MscS C-terminal" evidence="10">
    <location>
        <begin position="725"/>
        <end position="806"/>
    </location>
</feature>
<dbReference type="RefSeq" id="WP_243732409.1">
    <property type="nucleotide sequence ID" value="NZ_SNYC01000003.1"/>
</dbReference>
<dbReference type="SUPFAM" id="SSF82689">
    <property type="entry name" value="Mechanosensitive channel protein MscS (YggB), C-terminal domain"/>
    <property type="match status" value="1"/>
</dbReference>
<evidence type="ECO:0000256" key="2">
    <source>
        <dbReference type="ARBA" id="ARBA00008017"/>
    </source>
</evidence>
<feature type="transmembrane region" description="Helical" evidence="7">
    <location>
        <begin position="633"/>
        <end position="655"/>
    </location>
</feature>
<evidence type="ECO:0000313" key="11">
    <source>
        <dbReference type="EMBL" id="TDQ11249.1"/>
    </source>
</evidence>
<dbReference type="GO" id="GO:0008381">
    <property type="term" value="F:mechanosensitive monoatomic ion channel activity"/>
    <property type="evidence" value="ECO:0007669"/>
    <property type="project" value="UniProtKB-ARBA"/>
</dbReference>
<evidence type="ECO:0000259" key="9">
    <source>
        <dbReference type="Pfam" id="PF00924"/>
    </source>
</evidence>
<feature type="domain" description="Mechanosensitive ion channel MscS" evidence="9">
    <location>
        <begin position="650"/>
        <end position="715"/>
    </location>
</feature>
<dbReference type="InterPro" id="IPR010920">
    <property type="entry name" value="LSM_dom_sf"/>
</dbReference>
<proteinExistence type="inferred from homology"/>
<feature type="chain" id="PRO_5020184233" evidence="8">
    <location>
        <begin position="25"/>
        <end position="827"/>
    </location>
</feature>
<dbReference type="GO" id="GO:0005886">
    <property type="term" value="C:plasma membrane"/>
    <property type="evidence" value="ECO:0007669"/>
    <property type="project" value="UniProtKB-SubCell"/>
</dbReference>
<comment type="subcellular location">
    <subcellularLocation>
        <location evidence="1">Cell membrane</location>
        <topology evidence="1">Multi-pass membrane protein</topology>
    </subcellularLocation>
</comment>
<feature type="transmembrane region" description="Helical" evidence="7">
    <location>
        <begin position="373"/>
        <end position="390"/>
    </location>
</feature>
<keyword evidence="3" id="KW-1003">Cell membrane</keyword>
<dbReference type="SUPFAM" id="SSF82861">
    <property type="entry name" value="Mechanosensitive channel protein MscS (YggB), transmembrane region"/>
    <property type="match status" value="1"/>
</dbReference>
<feature type="transmembrane region" description="Helical" evidence="7">
    <location>
        <begin position="348"/>
        <end position="366"/>
    </location>
</feature>